<dbReference type="Pfam" id="PF06252">
    <property type="entry name" value="GemA"/>
    <property type="match status" value="1"/>
</dbReference>
<dbReference type="EMBL" id="WTMY01000028">
    <property type="protein sequence ID" value="MWL44967.1"/>
    <property type="molecule type" value="Genomic_DNA"/>
</dbReference>
<comment type="caution">
    <text evidence="1">The sequence shown here is derived from an EMBL/GenBank/DDBJ whole genome shotgun (WGS) entry which is preliminary data.</text>
</comment>
<accession>A0A6L6ZRT4</accession>
<dbReference type="Proteomes" id="UP000487258">
    <property type="component" value="Unassembled WGS sequence"/>
</dbReference>
<gene>
    <name evidence="1" type="ORF">GQM04_05335</name>
</gene>
<evidence type="ECO:0000313" key="1">
    <source>
        <dbReference type="EMBL" id="MWL44967.1"/>
    </source>
</evidence>
<name>A0A6L6ZRT4_ECOLX</name>
<organism evidence="1 2">
    <name type="scientific">Escherichia coli</name>
    <dbReference type="NCBI Taxonomy" id="562"/>
    <lineage>
        <taxon>Bacteria</taxon>
        <taxon>Pseudomonadati</taxon>
        <taxon>Pseudomonadota</taxon>
        <taxon>Gammaproteobacteria</taxon>
        <taxon>Enterobacterales</taxon>
        <taxon>Enterobacteriaceae</taxon>
        <taxon>Escherichia</taxon>
    </lineage>
</organism>
<protein>
    <submittedName>
        <fullName evidence="1">DUF1018 domain-containing protein</fullName>
    </submittedName>
</protein>
<dbReference type="InterPro" id="IPR009363">
    <property type="entry name" value="Phage_Mu_Gp16"/>
</dbReference>
<dbReference type="AlphaFoldDB" id="A0A6L6ZRT4"/>
<evidence type="ECO:0000313" key="2">
    <source>
        <dbReference type="Proteomes" id="UP000487258"/>
    </source>
</evidence>
<dbReference type="RefSeq" id="WP_160162020.1">
    <property type="nucleotide sequence ID" value="NZ_WTMY01000028.1"/>
</dbReference>
<sequence length="170" mass="19412">MNRASLITLIHVAKRDLQLDRETYTSALLAATGKTSCRDMSPDELSRVLDVLKKRGFKVRQKPVNRALKPGTVTAKIRAIWKVMHWQGFISDGAETALNRWVKSQTAAQNGGEGVANWQWLEQHPALASDVLERLKRWHRRKMLAAMGMPERTLMGYDAVCRRYEKSLPR</sequence>
<proteinExistence type="predicted"/>
<reference evidence="1 2" key="1">
    <citation type="submission" date="2019-12" db="EMBL/GenBank/DDBJ databases">
        <title>Enteriobacteria Tanzani isolates_10432.</title>
        <authorList>
            <person name="Subbiah M."/>
            <person name="Call D."/>
        </authorList>
    </citation>
    <scope>NUCLEOTIDE SEQUENCE [LARGE SCALE GENOMIC DNA]</scope>
    <source>
        <strain evidence="1 2">10432wF6</strain>
    </source>
</reference>